<accession>A0A1M5L6D8</accession>
<dbReference type="Gene3D" id="3.30.429.10">
    <property type="entry name" value="Macrophage Migration Inhibitory Factor"/>
    <property type="match status" value="1"/>
</dbReference>
<dbReference type="InterPro" id="IPR014347">
    <property type="entry name" value="Tautomerase/MIF_sf"/>
</dbReference>
<keyword evidence="2" id="KW-0670">Pyruvate</keyword>
<proteinExistence type="predicted"/>
<protein>
    <submittedName>
        <fullName evidence="2">Phenylpyruvate tautomerase PptA, 4-oxalocrotonate tautomerase family</fullName>
    </submittedName>
</protein>
<dbReference type="STRING" id="1122133.SAMN02745157_4503"/>
<reference evidence="2 3" key="1">
    <citation type="submission" date="2016-11" db="EMBL/GenBank/DDBJ databases">
        <authorList>
            <person name="Jaros S."/>
            <person name="Januszkiewicz K."/>
            <person name="Wedrychowicz H."/>
        </authorList>
    </citation>
    <scope>NUCLEOTIDE SEQUENCE [LARGE SCALE GENOMIC DNA]</scope>
    <source>
        <strain evidence="2 3">DSM 19436</strain>
    </source>
</reference>
<feature type="domain" description="Tautomerase cis-CaaD-like" evidence="1">
    <location>
        <begin position="1"/>
        <end position="119"/>
    </location>
</feature>
<organism evidence="2 3">
    <name type="scientific">Kaistia soli DSM 19436</name>
    <dbReference type="NCBI Taxonomy" id="1122133"/>
    <lineage>
        <taxon>Bacteria</taxon>
        <taxon>Pseudomonadati</taxon>
        <taxon>Pseudomonadota</taxon>
        <taxon>Alphaproteobacteria</taxon>
        <taxon>Hyphomicrobiales</taxon>
        <taxon>Kaistiaceae</taxon>
        <taxon>Kaistia</taxon>
    </lineage>
</organism>
<dbReference type="EMBL" id="FQUP01000006">
    <property type="protein sequence ID" value="SHG60359.1"/>
    <property type="molecule type" value="Genomic_DNA"/>
</dbReference>
<dbReference type="Proteomes" id="UP000184485">
    <property type="component" value="Unassembled WGS sequence"/>
</dbReference>
<dbReference type="OrthoDB" id="118855at2"/>
<dbReference type="Pfam" id="PF14832">
    <property type="entry name" value="Tautomerase_3"/>
    <property type="match status" value="1"/>
</dbReference>
<evidence type="ECO:0000313" key="3">
    <source>
        <dbReference type="Proteomes" id="UP000184485"/>
    </source>
</evidence>
<dbReference type="RefSeq" id="WP_073057687.1">
    <property type="nucleotide sequence ID" value="NZ_FQUP01000006.1"/>
</dbReference>
<keyword evidence="3" id="KW-1185">Reference proteome</keyword>
<evidence type="ECO:0000259" key="1">
    <source>
        <dbReference type="Pfam" id="PF14832"/>
    </source>
</evidence>
<dbReference type="SUPFAM" id="SSF55331">
    <property type="entry name" value="Tautomerase/MIF"/>
    <property type="match status" value="1"/>
</dbReference>
<sequence>MPLYTIVTEAGSLTATGKQALAEKLTALHHEYADVPRNWVHVVFQDYQPGSGFTAGVPAAAVALTLLIRTGRSDVYKRGLLVQLWALVQEATGAPNDQIVLSILEGPASQAMEMGKIMPDVVSGG</sequence>
<evidence type="ECO:0000313" key="2">
    <source>
        <dbReference type="EMBL" id="SHG60359.1"/>
    </source>
</evidence>
<gene>
    <name evidence="2" type="ORF">SAMN02745157_4503</name>
</gene>
<dbReference type="AlphaFoldDB" id="A0A1M5L6D8"/>
<name>A0A1M5L6D8_9HYPH</name>
<dbReference type="InterPro" id="IPR028116">
    <property type="entry name" value="Cis-CaaD-like"/>
</dbReference>